<keyword evidence="12" id="KW-1185">Reference proteome</keyword>
<keyword evidence="8" id="KW-0998">Cell outer membrane</keyword>
<dbReference type="GO" id="GO:0008320">
    <property type="term" value="F:protein transmembrane transporter activity"/>
    <property type="evidence" value="ECO:0007669"/>
    <property type="project" value="TreeGrafter"/>
</dbReference>
<dbReference type="GO" id="GO:0009279">
    <property type="term" value="C:cell outer membrane"/>
    <property type="evidence" value="ECO:0007669"/>
    <property type="project" value="UniProtKB-SubCell"/>
</dbReference>
<feature type="domain" description="POTRA" evidence="10">
    <location>
        <begin position="58"/>
        <end position="133"/>
    </location>
</feature>
<dbReference type="Pfam" id="PF08479">
    <property type="entry name" value="POTRA_2"/>
    <property type="match status" value="1"/>
</dbReference>
<dbReference type="Proteomes" id="UP000472676">
    <property type="component" value="Unassembled WGS sequence"/>
</dbReference>
<name>A0A6M2BPV3_9GAMM</name>
<comment type="similarity">
    <text evidence="2">Belongs to the TPS (TC 1.B.20) family.</text>
</comment>
<dbReference type="PROSITE" id="PS51779">
    <property type="entry name" value="POTRA"/>
    <property type="match status" value="1"/>
</dbReference>
<dbReference type="InterPro" id="IPR005565">
    <property type="entry name" value="Hemolysn_activator_HlyB_C"/>
</dbReference>
<evidence type="ECO:0000256" key="9">
    <source>
        <dbReference type="SAM" id="MobiDB-lite"/>
    </source>
</evidence>
<dbReference type="GO" id="GO:0046819">
    <property type="term" value="P:protein secretion by the type V secretion system"/>
    <property type="evidence" value="ECO:0007669"/>
    <property type="project" value="TreeGrafter"/>
</dbReference>
<dbReference type="Pfam" id="PF03865">
    <property type="entry name" value="ShlB"/>
    <property type="match status" value="1"/>
</dbReference>
<evidence type="ECO:0000313" key="11">
    <source>
        <dbReference type="EMBL" id="NGY04616.1"/>
    </source>
</evidence>
<dbReference type="InterPro" id="IPR013686">
    <property type="entry name" value="Polypept-transport_assoc_ShlB"/>
</dbReference>
<evidence type="ECO:0000259" key="10">
    <source>
        <dbReference type="PROSITE" id="PS51779"/>
    </source>
</evidence>
<dbReference type="Gene3D" id="3.10.20.310">
    <property type="entry name" value="membrane protein fhac"/>
    <property type="match status" value="1"/>
</dbReference>
<keyword evidence="6" id="KW-0653">Protein transport</keyword>
<dbReference type="InterPro" id="IPR034746">
    <property type="entry name" value="POTRA"/>
</dbReference>
<keyword evidence="7" id="KW-0472">Membrane</keyword>
<comment type="caution">
    <text evidence="11">The sequence shown here is derived from an EMBL/GenBank/DDBJ whole genome shotgun (WGS) entry which is preliminary data.</text>
</comment>
<comment type="subcellular location">
    <subcellularLocation>
        <location evidence="1">Cell outer membrane</location>
    </subcellularLocation>
</comment>
<keyword evidence="5" id="KW-0812">Transmembrane</keyword>
<dbReference type="RefSeq" id="WP_166254315.1">
    <property type="nucleotide sequence ID" value="NZ_JAAMOW010000003.1"/>
</dbReference>
<dbReference type="GO" id="GO:0098046">
    <property type="term" value="C:type V protein secretion system complex"/>
    <property type="evidence" value="ECO:0007669"/>
    <property type="project" value="TreeGrafter"/>
</dbReference>
<evidence type="ECO:0000256" key="3">
    <source>
        <dbReference type="ARBA" id="ARBA00022448"/>
    </source>
</evidence>
<gene>
    <name evidence="11" type="ORF">G7Y85_07565</name>
</gene>
<organism evidence="11 12">
    <name type="scientific">Solimonas terrae</name>
    <dbReference type="NCBI Taxonomy" id="1396819"/>
    <lineage>
        <taxon>Bacteria</taxon>
        <taxon>Pseudomonadati</taxon>
        <taxon>Pseudomonadota</taxon>
        <taxon>Gammaproteobacteria</taxon>
        <taxon>Nevskiales</taxon>
        <taxon>Nevskiaceae</taxon>
        <taxon>Solimonas</taxon>
    </lineage>
</organism>
<dbReference type="EMBL" id="JAAMOW010000003">
    <property type="protein sequence ID" value="NGY04616.1"/>
    <property type="molecule type" value="Genomic_DNA"/>
</dbReference>
<protein>
    <submittedName>
        <fullName evidence="11">ShlB/FhaC/HecB family hemolysin secretion/activation protein</fullName>
    </submittedName>
</protein>
<keyword evidence="3" id="KW-0813">Transport</keyword>
<evidence type="ECO:0000256" key="2">
    <source>
        <dbReference type="ARBA" id="ARBA00009055"/>
    </source>
</evidence>
<dbReference type="AlphaFoldDB" id="A0A6M2BPV3"/>
<dbReference type="InterPro" id="IPR051544">
    <property type="entry name" value="TPS_OM_transporter"/>
</dbReference>
<reference evidence="11 12" key="1">
    <citation type="journal article" date="2014" name="Int. J. Syst. Evol. Microbiol.">
        <title>Solimonas terrae sp. nov., isolated from soil.</title>
        <authorList>
            <person name="Kim S.J."/>
            <person name="Moon J.Y."/>
            <person name="Weon H.Y."/>
            <person name="Ahn J.H."/>
            <person name="Chen W.M."/>
            <person name="Kwon S.W."/>
        </authorList>
    </citation>
    <scope>NUCLEOTIDE SEQUENCE [LARGE SCALE GENOMIC DNA]</scope>
    <source>
        <strain evidence="11 12">KIS83-12</strain>
    </source>
</reference>
<dbReference type="PANTHER" id="PTHR34597:SF1">
    <property type="entry name" value="HEME_HEMOPEXIN TRANSPORTER PROTEIN HUXB"/>
    <property type="match status" value="1"/>
</dbReference>
<dbReference type="Gene3D" id="2.40.160.50">
    <property type="entry name" value="membrane protein fhac: a member of the omp85/tpsb transporter family"/>
    <property type="match status" value="1"/>
</dbReference>
<proteinExistence type="inferred from homology"/>
<feature type="region of interest" description="Disordered" evidence="9">
    <location>
        <begin position="17"/>
        <end position="53"/>
    </location>
</feature>
<sequence>MLVLSGVLVSGIAAGQSTPGQVGDSLKRPEPVPAAPSAPSIEHGSPADSRVAPGGKTVTVSQFEFTGNTLFSEAELGAITASYTHRPVTLFDLYEAADRVADFYASRGYTLASVTIPPQTISDGVVRLLVSEGRIARIAVENNKLYSADEVRRYFPAAAPGSVYRGDRVQDSLRTLNTLPGLKARAVLKPGASYGTSDLIVKVDEKPIEGSLNIDNYGRKDIGEFRISALARFNDPLHVEDQLSLMALRSENGLLDYGYVEYSLPLNFTGARLHMSYGDAEFDVRNSTIDGRNRAGRLQLEQSLLNHGATQLSVNGGVSRTIANADFTGTTFSRTAISLLEIGALLTHSYADFAVTQLSTTIHSNFESQDRNDLAAGSVPHGRERLRWEVDVQHLQPLFGLTQLLAHFNGVYSPDPLVDTEAYSLGGPDSIRGYPSGEIRGDRGYQGSLTLRRPVDWAGLHWVPRAFIEAGSTFLIDAPTGVDSKESLTSAGIGTDVNWNRVTVHADWSFPLDNRTVSDDRDSSRVFGSLAVAF</sequence>
<evidence type="ECO:0000256" key="8">
    <source>
        <dbReference type="ARBA" id="ARBA00023237"/>
    </source>
</evidence>
<evidence type="ECO:0000256" key="4">
    <source>
        <dbReference type="ARBA" id="ARBA00022452"/>
    </source>
</evidence>
<evidence type="ECO:0000256" key="5">
    <source>
        <dbReference type="ARBA" id="ARBA00022692"/>
    </source>
</evidence>
<evidence type="ECO:0000256" key="1">
    <source>
        <dbReference type="ARBA" id="ARBA00004442"/>
    </source>
</evidence>
<evidence type="ECO:0000313" key="12">
    <source>
        <dbReference type="Proteomes" id="UP000472676"/>
    </source>
</evidence>
<accession>A0A6M2BPV3</accession>
<keyword evidence="4" id="KW-1134">Transmembrane beta strand</keyword>
<evidence type="ECO:0000256" key="7">
    <source>
        <dbReference type="ARBA" id="ARBA00023136"/>
    </source>
</evidence>
<dbReference type="PANTHER" id="PTHR34597">
    <property type="entry name" value="SLR1661 PROTEIN"/>
    <property type="match status" value="1"/>
</dbReference>
<evidence type="ECO:0000256" key="6">
    <source>
        <dbReference type="ARBA" id="ARBA00022927"/>
    </source>
</evidence>